<gene>
    <name evidence="1" type="ORF">FKW77_002048</name>
</gene>
<evidence type="ECO:0000313" key="1">
    <source>
        <dbReference type="EMBL" id="QDS77981.1"/>
    </source>
</evidence>
<evidence type="ECO:0000313" key="2">
    <source>
        <dbReference type="Proteomes" id="UP000316270"/>
    </source>
</evidence>
<dbReference type="EMBL" id="CP042203">
    <property type="protein sequence ID" value="QDS77981.1"/>
    <property type="molecule type" value="Genomic_DNA"/>
</dbReference>
<dbReference type="OrthoDB" id="3914029at2759"/>
<dbReference type="AlphaFoldDB" id="A0A517LQQ7"/>
<name>A0A517LQQ7_9PEZI</name>
<organism evidence="1 2">
    <name type="scientific">Venturia effusa</name>
    <dbReference type="NCBI Taxonomy" id="50376"/>
    <lineage>
        <taxon>Eukaryota</taxon>
        <taxon>Fungi</taxon>
        <taxon>Dikarya</taxon>
        <taxon>Ascomycota</taxon>
        <taxon>Pezizomycotina</taxon>
        <taxon>Dothideomycetes</taxon>
        <taxon>Pleosporomycetidae</taxon>
        <taxon>Venturiales</taxon>
        <taxon>Venturiaceae</taxon>
        <taxon>Venturia</taxon>
    </lineage>
</organism>
<dbReference type="Proteomes" id="UP000316270">
    <property type="component" value="Chromosome 19"/>
</dbReference>
<keyword evidence="2" id="KW-1185">Reference proteome</keyword>
<sequence>MAGEEKVSLPSYEESITFQDHRPDGQRILDSLSTVRARHIGSTINTHIYPLIENRAERGLSRTVLALIPSNVMAVEDSAVKSGFSEEESSVTVMEIHGIVSDEDDMNEIRLQGDMNTFVFWRQKDVVQDLQRALQKKLSSSPVFSQDSKMETEPEPLFIASTSPPAQPERRGIFERRSSAKQPMKAAAPVVAKSVESNRLDVKVDLEEVCLRTVSSFGLFETVTRPAIVIRVNANC</sequence>
<reference evidence="1 2" key="1">
    <citation type="submission" date="2019-07" db="EMBL/GenBank/DDBJ databases">
        <title>Finished genome of Venturia effusa.</title>
        <authorList>
            <person name="Young C.A."/>
            <person name="Cox M.P."/>
            <person name="Ganley A.R.D."/>
            <person name="David W.J."/>
        </authorList>
    </citation>
    <scope>NUCLEOTIDE SEQUENCE [LARGE SCALE GENOMIC DNA]</scope>
    <source>
        <strain evidence="2">albino</strain>
    </source>
</reference>
<protein>
    <submittedName>
        <fullName evidence="1">Uncharacterized protein</fullName>
    </submittedName>
</protein>
<proteinExistence type="predicted"/>
<accession>A0A517LQQ7</accession>